<protein>
    <submittedName>
        <fullName evidence="5">Restriction modification system S chain-like protein</fullName>
    </submittedName>
</protein>
<reference evidence="5 6" key="1">
    <citation type="submission" date="2019-06" db="EMBL/GenBank/DDBJ databases">
        <title>Whole genome shotgun sequence of Paenarthrobacter aurescens NBRC 12136.</title>
        <authorList>
            <person name="Hosoyama A."/>
            <person name="Uohara A."/>
            <person name="Ohji S."/>
            <person name="Ichikawa N."/>
        </authorList>
    </citation>
    <scope>NUCLEOTIDE SEQUENCE [LARGE SCALE GENOMIC DNA]</scope>
    <source>
        <strain evidence="5 6">NBRC 12136</strain>
    </source>
</reference>
<dbReference type="Pfam" id="PF01420">
    <property type="entry name" value="Methylase_S"/>
    <property type="match status" value="1"/>
</dbReference>
<keyword evidence="6" id="KW-1185">Reference proteome</keyword>
<dbReference type="CDD" id="cd17244">
    <property type="entry name" value="RMtype1_S_Apa101655I-TRD2-CR2_like"/>
    <property type="match status" value="1"/>
</dbReference>
<dbReference type="InterPro" id="IPR044946">
    <property type="entry name" value="Restrct_endonuc_typeI_TRD_sf"/>
</dbReference>
<proteinExistence type="inferred from homology"/>
<dbReference type="InterPro" id="IPR052021">
    <property type="entry name" value="Type-I_RS_S_subunit"/>
</dbReference>
<evidence type="ECO:0000256" key="1">
    <source>
        <dbReference type="ARBA" id="ARBA00010923"/>
    </source>
</evidence>
<dbReference type="GeneID" id="97302655"/>
<dbReference type="EMBL" id="BJMD01000028">
    <property type="protein sequence ID" value="GEB20861.1"/>
    <property type="molecule type" value="Genomic_DNA"/>
</dbReference>
<feature type="domain" description="Type I restriction modification DNA specificity" evidence="4">
    <location>
        <begin position="4"/>
        <end position="163"/>
    </location>
</feature>
<dbReference type="InterPro" id="IPR000055">
    <property type="entry name" value="Restrct_endonuc_typeI_TRD"/>
</dbReference>
<evidence type="ECO:0000256" key="3">
    <source>
        <dbReference type="ARBA" id="ARBA00023125"/>
    </source>
</evidence>
<dbReference type="AlphaFoldDB" id="A0A4Y3NPJ3"/>
<accession>A0A4Y3NPJ3</accession>
<evidence type="ECO:0000313" key="5">
    <source>
        <dbReference type="EMBL" id="GEB20861.1"/>
    </source>
</evidence>
<dbReference type="PANTHER" id="PTHR30408">
    <property type="entry name" value="TYPE-1 RESTRICTION ENZYME ECOKI SPECIFICITY PROTEIN"/>
    <property type="match status" value="1"/>
</dbReference>
<evidence type="ECO:0000259" key="4">
    <source>
        <dbReference type="Pfam" id="PF01420"/>
    </source>
</evidence>
<dbReference type="PANTHER" id="PTHR30408:SF12">
    <property type="entry name" value="TYPE I RESTRICTION ENZYME MJAVIII SPECIFICITY SUBUNIT"/>
    <property type="match status" value="1"/>
</dbReference>
<dbReference type="Proteomes" id="UP000317715">
    <property type="component" value="Unassembled WGS sequence"/>
</dbReference>
<evidence type="ECO:0000256" key="2">
    <source>
        <dbReference type="ARBA" id="ARBA00022747"/>
    </source>
</evidence>
<gene>
    <name evidence="5" type="primary">hsdS</name>
    <name evidence="5" type="ORF">AAU01_36160</name>
</gene>
<evidence type="ECO:0000313" key="6">
    <source>
        <dbReference type="Proteomes" id="UP000317715"/>
    </source>
</evidence>
<dbReference type="GO" id="GO:0009307">
    <property type="term" value="P:DNA restriction-modification system"/>
    <property type="evidence" value="ECO:0007669"/>
    <property type="project" value="UniProtKB-KW"/>
</dbReference>
<dbReference type="Gene3D" id="3.90.220.20">
    <property type="entry name" value="DNA methylase specificity domains"/>
    <property type="match status" value="2"/>
</dbReference>
<dbReference type="GO" id="GO:0003677">
    <property type="term" value="F:DNA binding"/>
    <property type="evidence" value="ECO:0007669"/>
    <property type="project" value="UniProtKB-KW"/>
</dbReference>
<dbReference type="RefSeq" id="WP_170224978.1">
    <property type="nucleotide sequence ID" value="NZ_BAAAWK010000001.1"/>
</dbReference>
<dbReference type="SUPFAM" id="SSF116734">
    <property type="entry name" value="DNA methylase specificity domain"/>
    <property type="match status" value="2"/>
</dbReference>
<organism evidence="5 6">
    <name type="scientific">Paenarthrobacter aurescens</name>
    <name type="common">Arthrobacter aurescens</name>
    <dbReference type="NCBI Taxonomy" id="43663"/>
    <lineage>
        <taxon>Bacteria</taxon>
        <taxon>Bacillati</taxon>
        <taxon>Actinomycetota</taxon>
        <taxon>Actinomycetes</taxon>
        <taxon>Micrococcales</taxon>
        <taxon>Micrococcaceae</taxon>
        <taxon>Paenarthrobacter</taxon>
    </lineage>
</organism>
<comment type="caution">
    <text evidence="5">The sequence shown here is derived from an EMBL/GenBank/DDBJ whole genome shotgun (WGS) entry which is preliminary data.</text>
</comment>
<sequence length="390" mass="42850">MKAAKLADVCDIIIGRTPSRSEPRFWAGDLPWLSIADMNQGRNLLRTKERVTSDAMQECKLRIVEAGTVLMSFKLSIGKVGIARTRMATNEAIAALPVKDSSRLDSTYLSRVLESMDHTGAANRAAMGGTLNKASLAAIRIPIPPLEEQRRIAAVLDKADELRAKRRRAIAHLDALIQSIFHSMFGDPSKAEDGQRLEELLASIDSGTSPVSEDRPATPDEWGILKVSAVTSQTYIDSENKALISSKPKTANEVCPGDVLFTRKNTPKLVAAVAIVRRTRPRLLIPDLVFRLNIRDRTQLDPEYLQSVMAYPTQRASVQRLAGGSAASMSNISKSKLATVKIPVPPLELQQTFATRVAAVERLKETHRKHLAELDALFASLQNRAFKGEL</sequence>
<keyword evidence="2" id="KW-0680">Restriction system</keyword>
<comment type="similarity">
    <text evidence="1">Belongs to the type-I restriction system S methylase family.</text>
</comment>
<keyword evidence="3" id="KW-0238">DNA-binding</keyword>
<name>A0A4Y3NPJ3_PAEAU</name>